<dbReference type="GO" id="GO:0008168">
    <property type="term" value="F:methyltransferase activity"/>
    <property type="evidence" value="ECO:0007669"/>
    <property type="project" value="UniProtKB-KW"/>
</dbReference>
<dbReference type="PROSITE" id="PS51668">
    <property type="entry name" value="TSAA_2"/>
    <property type="match status" value="1"/>
</dbReference>
<dbReference type="PANTHER" id="PTHR12818:SF0">
    <property type="entry name" value="TRNA (ADENINE(37)-N6)-METHYLTRANSFERASE"/>
    <property type="match status" value="1"/>
</dbReference>
<reference evidence="5 6" key="1">
    <citation type="submission" date="2018-01" db="EMBL/GenBank/DDBJ databases">
        <title>Halomonas endophytica sp. nov., isolated from storage liquid in the stems of Populus euphratica.</title>
        <authorList>
            <person name="Chen C."/>
        </authorList>
    </citation>
    <scope>NUCLEOTIDE SEQUENCE [LARGE SCALE GENOMIC DNA]</scope>
    <source>
        <strain evidence="5 6">BZ-SZ-XJ27</strain>
    </source>
</reference>
<proteinExistence type="inferred from homology"/>
<dbReference type="Gene3D" id="3.30.2310.10">
    <property type="entry name" value="YaeB-like"/>
    <property type="match status" value="1"/>
</dbReference>
<dbReference type="InterPro" id="IPR040372">
    <property type="entry name" value="YaeB-like"/>
</dbReference>
<gene>
    <name evidence="5" type="ORF">C1H70_11360</name>
</gene>
<evidence type="ECO:0000313" key="5">
    <source>
        <dbReference type="EMBL" id="PMR79690.1"/>
    </source>
</evidence>
<dbReference type="Proteomes" id="UP000235547">
    <property type="component" value="Unassembled WGS sequence"/>
</dbReference>
<dbReference type="PROSITE" id="PS01318">
    <property type="entry name" value="TSAA_1"/>
    <property type="match status" value="1"/>
</dbReference>
<evidence type="ECO:0000256" key="3">
    <source>
        <dbReference type="SAM" id="MobiDB-lite"/>
    </source>
</evidence>
<keyword evidence="1" id="KW-0949">S-adenosyl-L-methionine</keyword>
<evidence type="ECO:0000259" key="4">
    <source>
        <dbReference type="PROSITE" id="PS51668"/>
    </source>
</evidence>
<dbReference type="Pfam" id="PF18389">
    <property type="entry name" value="TrmO_C"/>
    <property type="match status" value="1"/>
</dbReference>
<evidence type="ECO:0000313" key="6">
    <source>
        <dbReference type="Proteomes" id="UP000235547"/>
    </source>
</evidence>
<dbReference type="Gene3D" id="2.40.30.70">
    <property type="entry name" value="YaeB-like"/>
    <property type="match status" value="2"/>
</dbReference>
<evidence type="ECO:0000256" key="1">
    <source>
        <dbReference type="ARBA" id="ARBA00022691"/>
    </source>
</evidence>
<dbReference type="InterPro" id="IPR023368">
    <property type="entry name" value="UPF0066_cons_site"/>
</dbReference>
<keyword evidence="5" id="KW-0489">Methyltransferase</keyword>
<dbReference type="InterPro" id="IPR041369">
    <property type="entry name" value="TrmO_C"/>
</dbReference>
<feature type="compositionally biased region" description="Polar residues" evidence="3">
    <location>
        <begin position="74"/>
        <end position="85"/>
    </location>
</feature>
<feature type="compositionally biased region" description="Basic and acidic residues" evidence="3">
    <location>
        <begin position="92"/>
        <end position="101"/>
    </location>
</feature>
<dbReference type="InterPro" id="IPR023370">
    <property type="entry name" value="TrmO-like_N"/>
</dbReference>
<dbReference type="InterPro" id="IPR036413">
    <property type="entry name" value="YaeB-like_sf"/>
</dbReference>
<keyword evidence="6" id="KW-1185">Reference proteome</keyword>
<dbReference type="OrthoDB" id="9804309at2"/>
<dbReference type="SUPFAM" id="SSF118196">
    <property type="entry name" value="YaeB-like"/>
    <property type="match status" value="1"/>
</dbReference>
<dbReference type="InterPro" id="IPR036414">
    <property type="entry name" value="YaeB_N_sf"/>
</dbReference>
<sequence length="285" mass="30987">MPPDALTLTPIGVIKSDYPDKFGIPRQPGLAPAAQASLVLLPPYDDPLAVRGLDDFSHIWLTFIFHLSPERGFTNSPGRGFTNSPGRGFKNSPERGGKNSPERGGNNSPEHGPEKWSPLVRPPRLGGNAKVGVFASRSTHRPNRLGLSLVELVDIDTRGGVRLHLKGADLVNGTPVLDIKPYLPWAEAHPEARAGFAPQAPVCLAVTFSDQAEVDLANHPHAAALRELIVQVLAQDPRPGYRKGGDTRRYGVRLRDVDVRFSVSTTEGHETLVVEAIVSFNDIRY</sequence>
<dbReference type="AlphaFoldDB" id="A0A2N7UH06"/>
<keyword evidence="5" id="KW-0808">Transferase</keyword>
<evidence type="ECO:0000256" key="2">
    <source>
        <dbReference type="ARBA" id="ARBA00033753"/>
    </source>
</evidence>
<protein>
    <submittedName>
        <fullName evidence="5">tRNA (N6-threonylcarbamoyladenosine(37)-N6)-methyltransferase TrmO</fullName>
    </submittedName>
</protein>
<comment type="caution">
    <text evidence="5">The sequence shown here is derived from an EMBL/GenBank/DDBJ whole genome shotgun (WGS) entry which is preliminary data.</text>
</comment>
<accession>A0A2N7UH06</accession>
<dbReference type="PANTHER" id="PTHR12818">
    <property type="entry name" value="TRNA (ADENINE(37)-N6)-METHYLTRANSFERASE"/>
    <property type="match status" value="1"/>
</dbReference>
<dbReference type="CDD" id="cd09281">
    <property type="entry name" value="UPF0066"/>
    <property type="match status" value="1"/>
</dbReference>
<feature type="region of interest" description="Disordered" evidence="3">
    <location>
        <begin position="74"/>
        <end position="124"/>
    </location>
</feature>
<feature type="domain" description="TsaA-like" evidence="4">
    <location>
        <begin position="8"/>
        <end position="191"/>
    </location>
</feature>
<dbReference type="EMBL" id="PNRG01000025">
    <property type="protein sequence ID" value="PMR79690.1"/>
    <property type="molecule type" value="Genomic_DNA"/>
</dbReference>
<comment type="similarity">
    <text evidence="2">Belongs to the tRNA methyltransferase O family.</text>
</comment>
<name>A0A2N7UH06_9GAMM</name>
<dbReference type="Pfam" id="PF01980">
    <property type="entry name" value="TrmO_N"/>
    <property type="match status" value="2"/>
</dbReference>
<dbReference type="GO" id="GO:0032259">
    <property type="term" value="P:methylation"/>
    <property type="evidence" value="ECO:0007669"/>
    <property type="project" value="UniProtKB-KW"/>
</dbReference>
<organism evidence="5 6">
    <name type="scientific">Halomonas urumqiensis</name>
    <dbReference type="NCBI Taxonomy" id="1684789"/>
    <lineage>
        <taxon>Bacteria</taxon>
        <taxon>Pseudomonadati</taxon>
        <taxon>Pseudomonadota</taxon>
        <taxon>Gammaproteobacteria</taxon>
        <taxon>Oceanospirillales</taxon>
        <taxon>Halomonadaceae</taxon>
        <taxon>Halomonas</taxon>
    </lineage>
</organism>